<protein>
    <recommendedName>
        <fullName evidence="9">Cobalamin biosynthesis protein CobD</fullName>
    </recommendedName>
</protein>
<evidence type="ECO:0000256" key="6">
    <source>
        <dbReference type="ARBA" id="ARBA00022692"/>
    </source>
</evidence>
<dbReference type="GO" id="GO:0009236">
    <property type="term" value="P:cobalamin biosynthetic process"/>
    <property type="evidence" value="ECO:0007669"/>
    <property type="project" value="UniProtKB-UniRule"/>
</dbReference>
<keyword evidence="8 9" id="KW-0472">Membrane</keyword>
<keyword evidence="6 9" id="KW-0812">Transmembrane</keyword>
<evidence type="ECO:0000256" key="2">
    <source>
        <dbReference type="ARBA" id="ARBA00004953"/>
    </source>
</evidence>
<feature type="transmembrane region" description="Helical" evidence="9">
    <location>
        <begin position="236"/>
        <end position="254"/>
    </location>
</feature>
<feature type="transmembrane region" description="Helical" evidence="9">
    <location>
        <begin position="149"/>
        <end position="169"/>
    </location>
</feature>
<organism evidence="10 11">
    <name type="scientific">Leeia aquatica</name>
    <dbReference type="NCBI Taxonomy" id="2725557"/>
    <lineage>
        <taxon>Bacteria</taxon>
        <taxon>Pseudomonadati</taxon>
        <taxon>Pseudomonadota</taxon>
        <taxon>Betaproteobacteria</taxon>
        <taxon>Neisseriales</taxon>
        <taxon>Leeiaceae</taxon>
        <taxon>Leeia</taxon>
    </lineage>
</organism>
<comment type="subcellular location">
    <subcellularLocation>
        <location evidence="1 9">Cell membrane</location>
        <topology evidence="1 9">Multi-pass membrane protein</topology>
    </subcellularLocation>
</comment>
<feature type="transmembrane region" description="Helical" evidence="9">
    <location>
        <begin position="286"/>
        <end position="303"/>
    </location>
</feature>
<feature type="transmembrane region" description="Helical" evidence="9">
    <location>
        <begin position="76"/>
        <end position="95"/>
    </location>
</feature>
<sequence>MSLLALILALLLEQFYPLGSRNRVFLLFTRLANVIERKFNAGEYAHGVVGWCLAVLPLCALTWLIYAGLAHYVHRLAGWLWCVAVLYLTMGFRHFSSAFSGISEALQNDDLPKARELLAQWTGQATSEMTTSEVSKVAIEQGLMDSHRFVFGTIFWFMVLPGPMGAVLYRLSTRLYDKWGSMRIPGDAAFGRFAVQVYEWLDWIPVRLTATSFAIVGDFEDAVYCWRSQAANWANYAYGILLASGAGAIGVRLGDPVHQDHTVKYRPELGLGDDADPNYLKSAVGLIWRTVVLWLVVILLIWLSSRV</sequence>
<name>A0A847SA75_9NEIS</name>
<evidence type="ECO:0000256" key="5">
    <source>
        <dbReference type="ARBA" id="ARBA00022573"/>
    </source>
</evidence>
<keyword evidence="5 9" id="KW-0169">Cobalamin biosynthesis</keyword>
<keyword evidence="11" id="KW-1185">Reference proteome</keyword>
<dbReference type="GO" id="GO:0005886">
    <property type="term" value="C:plasma membrane"/>
    <property type="evidence" value="ECO:0007669"/>
    <property type="project" value="UniProtKB-SubCell"/>
</dbReference>
<dbReference type="EMBL" id="JABAIM010000002">
    <property type="protein sequence ID" value="NLR75837.1"/>
    <property type="molecule type" value="Genomic_DNA"/>
</dbReference>
<dbReference type="HAMAP" id="MF_00024">
    <property type="entry name" value="CobD_CbiB"/>
    <property type="match status" value="1"/>
</dbReference>
<comment type="function">
    <text evidence="9">Converts cobyric acid to cobinamide by the addition of aminopropanol on the F carboxylic group.</text>
</comment>
<dbReference type="PANTHER" id="PTHR34308">
    <property type="entry name" value="COBALAMIN BIOSYNTHESIS PROTEIN CBIB"/>
    <property type="match status" value="1"/>
</dbReference>
<dbReference type="UniPathway" id="UPA00148"/>
<evidence type="ECO:0000256" key="8">
    <source>
        <dbReference type="ARBA" id="ARBA00023136"/>
    </source>
</evidence>
<comment type="pathway">
    <text evidence="2 9">Cofactor biosynthesis; adenosylcobalamin biosynthesis.</text>
</comment>
<dbReference type="NCBIfam" id="NF005792">
    <property type="entry name" value="PRK07630.1"/>
    <property type="match status" value="1"/>
</dbReference>
<dbReference type="RefSeq" id="WP_168877473.1">
    <property type="nucleotide sequence ID" value="NZ_JABAIM010000002.1"/>
</dbReference>
<keyword evidence="4 9" id="KW-1003">Cell membrane</keyword>
<dbReference type="Pfam" id="PF03186">
    <property type="entry name" value="CobD_Cbib"/>
    <property type="match status" value="1"/>
</dbReference>
<comment type="caution">
    <text evidence="10">The sequence shown here is derived from an EMBL/GenBank/DDBJ whole genome shotgun (WGS) entry which is preliminary data.</text>
</comment>
<dbReference type="AlphaFoldDB" id="A0A847SA75"/>
<dbReference type="InterPro" id="IPR004485">
    <property type="entry name" value="Cobalamin_biosynth_CobD/CbiB"/>
</dbReference>
<comment type="similarity">
    <text evidence="3 9">Belongs to the CobD/CbiB family.</text>
</comment>
<evidence type="ECO:0000256" key="7">
    <source>
        <dbReference type="ARBA" id="ARBA00022989"/>
    </source>
</evidence>
<evidence type="ECO:0000256" key="4">
    <source>
        <dbReference type="ARBA" id="ARBA00022475"/>
    </source>
</evidence>
<dbReference type="GO" id="GO:0048472">
    <property type="term" value="F:threonine-phosphate decarboxylase activity"/>
    <property type="evidence" value="ECO:0007669"/>
    <property type="project" value="InterPro"/>
</dbReference>
<evidence type="ECO:0000256" key="1">
    <source>
        <dbReference type="ARBA" id="ARBA00004651"/>
    </source>
</evidence>
<dbReference type="GO" id="GO:0015420">
    <property type="term" value="F:ABC-type vitamin B12 transporter activity"/>
    <property type="evidence" value="ECO:0007669"/>
    <property type="project" value="UniProtKB-UniRule"/>
</dbReference>
<feature type="transmembrane region" description="Helical" evidence="9">
    <location>
        <begin position="44"/>
        <end position="69"/>
    </location>
</feature>
<proteinExistence type="inferred from homology"/>
<keyword evidence="7 9" id="KW-1133">Transmembrane helix</keyword>
<dbReference type="Proteomes" id="UP000587991">
    <property type="component" value="Unassembled WGS sequence"/>
</dbReference>
<gene>
    <name evidence="9" type="primary">cobD</name>
    <name evidence="10" type="ORF">HF682_11755</name>
</gene>
<evidence type="ECO:0000256" key="9">
    <source>
        <dbReference type="HAMAP-Rule" id="MF_00024"/>
    </source>
</evidence>
<reference evidence="10 11" key="1">
    <citation type="submission" date="2020-04" db="EMBL/GenBank/DDBJ databases">
        <title>Draft genome of Leeia sp. IMCC25680.</title>
        <authorList>
            <person name="Song J."/>
            <person name="Cho J.-C."/>
        </authorList>
    </citation>
    <scope>NUCLEOTIDE SEQUENCE [LARGE SCALE GENOMIC DNA]</scope>
    <source>
        <strain evidence="10 11">IMCC25680</strain>
    </source>
</reference>
<accession>A0A847SA75</accession>
<dbReference type="PANTHER" id="PTHR34308:SF1">
    <property type="entry name" value="COBALAMIN BIOSYNTHESIS PROTEIN CBIB"/>
    <property type="match status" value="1"/>
</dbReference>
<evidence type="ECO:0000313" key="10">
    <source>
        <dbReference type="EMBL" id="NLR75837.1"/>
    </source>
</evidence>
<evidence type="ECO:0000313" key="11">
    <source>
        <dbReference type="Proteomes" id="UP000587991"/>
    </source>
</evidence>
<evidence type="ECO:0000256" key="3">
    <source>
        <dbReference type="ARBA" id="ARBA00006263"/>
    </source>
</evidence>